<dbReference type="InterPro" id="IPR051531">
    <property type="entry name" value="N-acetyltransferase"/>
</dbReference>
<dbReference type="InterPro" id="IPR016181">
    <property type="entry name" value="Acyl_CoA_acyltransferase"/>
</dbReference>
<dbReference type="InterPro" id="IPR000182">
    <property type="entry name" value="GNAT_dom"/>
</dbReference>
<dbReference type="SUPFAM" id="SSF55729">
    <property type="entry name" value="Acyl-CoA N-acyltransferases (Nat)"/>
    <property type="match status" value="1"/>
</dbReference>
<dbReference type="Proteomes" id="UP000661435">
    <property type="component" value="Unassembled WGS sequence"/>
</dbReference>
<dbReference type="GO" id="GO:0016747">
    <property type="term" value="F:acyltransferase activity, transferring groups other than amino-acyl groups"/>
    <property type="evidence" value="ECO:0007669"/>
    <property type="project" value="InterPro"/>
</dbReference>
<organism evidence="2 3">
    <name type="scientific">Lawsonibacter hominis</name>
    <dbReference type="NCBI Taxonomy" id="2763053"/>
    <lineage>
        <taxon>Bacteria</taxon>
        <taxon>Bacillati</taxon>
        <taxon>Bacillota</taxon>
        <taxon>Clostridia</taxon>
        <taxon>Eubacteriales</taxon>
        <taxon>Oscillospiraceae</taxon>
        <taxon>Lawsonibacter</taxon>
    </lineage>
</organism>
<dbReference type="PANTHER" id="PTHR43792">
    <property type="entry name" value="GNAT FAMILY, PUTATIVE (AFU_ORTHOLOGUE AFUA_3G00765)-RELATED-RELATED"/>
    <property type="match status" value="1"/>
</dbReference>
<sequence>MGAIKLYTDRLVIRPFCEQDAEAYFQLFAHPKVHCFVGEKLDSIEEAGDEIQKKQSQKDDSELAVCLKETDAFIGTVFGRREKDAFSVCWNFRSDYCGPGYAYEAAKADMDFLFKQMHARRIDAYVEDYHTSSQRLCRKLGMRQEGIFKEYISLSAAGRNE</sequence>
<keyword evidence="3" id="KW-1185">Reference proteome</keyword>
<evidence type="ECO:0000259" key="1">
    <source>
        <dbReference type="PROSITE" id="PS51186"/>
    </source>
</evidence>
<evidence type="ECO:0000313" key="3">
    <source>
        <dbReference type="Proteomes" id="UP000661435"/>
    </source>
</evidence>
<dbReference type="PROSITE" id="PS51186">
    <property type="entry name" value="GNAT"/>
    <property type="match status" value="1"/>
</dbReference>
<dbReference type="EMBL" id="JACOPP010000002">
    <property type="protein sequence ID" value="MBC5732468.1"/>
    <property type="molecule type" value="Genomic_DNA"/>
</dbReference>
<name>A0A8J6ME77_9FIRM</name>
<reference evidence="2" key="1">
    <citation type="submission" date="2020-08" db="EMBL/GenBank/DDBJ databases">
        <title>Genome public.</title>
        <authorList>
            <person name="Liu C."/>
            <person name="Sun Q."/>
        </authorList>
    </citation>
    <scope>NUCLEOTIDE SEQUENCE</scope>
    <source>
        <strain evidence="2">NSJ-51</strain>
    </source>
</reference>
<comment type="caution">
    <text evidence="2">The sequence shown here is derived from an EMBL/GenBank/DDBJ whole genome shotgun (WGS) entry which is preliminary data.</text>
</comment>
<proteinExistence type="predicted"/>
<protein>
    <submittedName>
        <fullName evidence="2">GNAT family N-acetyltransferase</fullName>
    </submittedName>
</protein>
<dbReference type="AlphaFoldDB" id="A0A8J6ME77"/>
<accession>A0A8J6ME77</accession>
<dbReference type="Gene3D" id="3.40.630.30">
    <property type="match status" value="1"/>
</dbReference>
<feature type="domain" description="N-acetyltransferase" evidence="1">
    <location>
        <begin position="11"/>
        <end position="161"/>
    </location>
</feature>
<gene>
    <name evidence="2" type="ORF">H8S57_01835</name>
</gene>
<dbReference type="Pfam" id="PF13302">
    <property type="entry name" value="Acetyltransf_3"/>
    <property type="match status" value="1"/>
</dbReference>
<evidence type="ECO:0000313" key="2">
    <source>
        <dbReference type="EMBL" id="MBC5732468.1"/>
    </source>
</evidence>
<dbReference type="PANTHER" id="PTHR43792:SF1">
    <property type="entry name" value="N-ACETYLTRANSFERASE DOMAIN-CONTAINING PROTEIN"/>
    <property type="match status" value="1"/>
</dbReference>
<dbReference type="RefSeq" id="WP_186906371.1">
    <property type="nucleotide sequence ID" value="NZ_JACOPP010000002.1"/>
</dbReference>